<evidence type="ECO:0000313" key="2">
    <source>
        <dbReference type="Proteomes" id="UP000679779"/>
    </source>
</evidence>
<sequence length="183" mass="19308">MGEDTYKGELSDPLSLNLYTYVANNPLSYVDPSGHAGCLFDFRGGSGGARNFGGGGERGGGVGSIRVTKVTSTLSSGPYRVSSPSKVVVKNNLNNFPVKTTPNKSYFTPKYLNVGSVANKGMGNGVSRDTIINSATQAKKGGETVVGHALQKHAGRNPNIWGKVKGGSDQINQTAQRHLEDIY</sequence>
<dbReference type="Gene3D" id="2.180.10.10">
    <property type="entry name" value="RHS repeat-associated core"/>
    <property type="match status" value="1"/>
</dbReference>
<accession>A0A919XG82</accession>
<evidence type="ECO:0000313" key="1">
    <source>
        <dbReference type="EMBL" id="GIO32252.1"/>
    </source>
</evidence>
<reference evidence="1" key="1">
    <citation type="submission" date="2021-03" db="EMBL/GenBank/DDBJ databases">
        <title>Antimicrobial resistance genes in bacteria isolated from Japanese honey, and their potential for conferring macrolide and lincosamide resistance in the American foulbrood pathogen Paenibacillus larvae.</title>
        <authorList>
            <person name="Okamoto M."/>
            <person name="Kumagai M."/>
            <person name="Kanamori H."/>
            <person name="Takamatsu D."/>
        </authorList>
    </citation>
    <scope>NUCLEOTIDE SEQUENCE</scope>
    <source>
        <strain evidence="1">J2TS6</strain>
    </source>
</reference>
<keyword evidence="2" id="KW-1185">Reference proteome</keyword>
<evidence type="ECO:0008006" key="3">
    <source>
        <dbReference type="Google" id="ProtNLM"/>
    </source>
</evidence>
<dbReference type="EMBL" id="BORQ01000004">
    <property type="protein sequence ID" value="GIO32252.1"/>
    <property type="molecule type" value="Genomic_DNA"/>
</dbReference>
<organism evidence="1 2">
    <name type="scientific">Paenibacillus albilobatus</name>
    <dbReference type="NCBI Taxonomy" id="2716884"/>
    <lineage>
        <taxon>Bacteria</taxon>
        <taxon>Bacillati</taxon>
        <taxon>Bacillota</taxon>
        <taxon>Bacilli</taxon>
        <taxon>Bacillales</taxon>
        <taxon>Paenibacillaceae</taxon>
        <taxon>Paenibacillus</taxon>
    </lineage>
</organism>
<proteinExistence type="predicted"/>
<protein>
    <recommendedName>
        <fullName evidence="3">RHS repeat-associated core domain-containing protein</fullName>
    </recommendedName>
</protein>
<dbReference type="Proteomes" id="UP000679779">
    <property type="component" value="Unassembled WGS sequence"/>
</dbReference>
<dbReference type="AlphaFoldDB" id="A0A919XG82"/>
<gene>
    <name evidence="1" type="ORF">J2TS6_33930</name>
</gene>
<name>A0A919XG82_9BACL</name>
<comment type="caution">
    <text evidence="1">The sequence shown here is derived from an EMBL/GenBank/DDBJ whole genome shotgun (WGS) entry which is preliminary data.</text>
</comment>